<comment type="caution">
    <text evidence="2">The sequence shown here is derived from an EMBL/GenBank/DDBJ whole genome shotgun (WGS) entry which is preliminary data.</text>
</comment>
<dbReference type="AlphaFoldDB" id="A0AAN7W9N1"/>
<dbReference type="Proteomes" id="UP001310594">
    <property type="component" value="Unassembled WGS sequence"/>
</dbReference>
<proteinExistence type="predicted"/>
<dbReference type="EMBL" id="JAVRQU010000005">
    <property type="protein sequence ID" value="KAK5702986.1"/>
    <property type="molecule type" value="Genomic_DNA"/>
</dbReference>
<organism evidence="2 3">
    <name type="scientific">Elasticomyces elasticus</name>
    <dbReference type="NCBI Taxonomy" id="574655"/>
    <lineage>
        <taxon>Eukaryota</taxon>
        <taxon>Fungi</taxon>
        <taxon>Dikarya</taxon>
        <taxon>Ascomycota</taxon>
        <taxon>Pezizomycotina</taxon>
        <taxon>Dothideomycetes</taxon>
        <taxon>Dothideomycetidae</taxon>
        <taxon>Mycosphaerellales</taxon>
        <taxon>Teratosphaeriaceae</taxon>
        <taxon>Elasticomyces</taxon>
    </lineage>
</organism>
<evidence type="ECO:0000313" key="3">
    <source>
        <dbReference type="Proteomes" id="UP001310594"/>
    </source>
</evidence>
<protein>
    <submittedName>
        <fullName evidence="2">Uncharacterized protein</fullName>
    </submittedName>
</protein>
<sequence>MNEDTLTLVGPAASNATSDDTVTHDTTMDDFGEEIETLYLDSIQADTLQVTTYDLVPESTACDRRPTSFLDLPGELRNAIYQLLFRRDRQIRIGFTYSGDLIPGTPGLGQGPKPIYHGVYSSHLVRSESGVVYRSAIKEKLPPIAQASPLLKREVLEIYYSDSRLIRLPLRNFLDRRLFRQWAAERGSLLKGVKEVKLQMPHIRVRRFQSIIYVNSLGNGAVFVGTRDADWVDYRGARDCKCLFGSWVEMILEVNGRHPEYDDVRALDVGPVMQAVIKICEAVEYAEAMWEIVHPPGSAQRREYELGCRRFGALGRSLERCLICMGDAVWTGWNERKLEE</sequence>
<name>A0AAN7W9N1_9PEZI</name>
<feature type="region of interest" description="Disordered" evidence="1">
    <location>
        <begin position="1"/>
        <end position="24"/>
    </location>
</feature>
<evidence type="ECO:0000256" key="1">
    <source>
        <dbReference type="SAM" id="MobiDB-lite"/>
    </source>
</evidence>
<accession>A0AAN7W9N1</accession>
<reference evidence="2" key="1">
    <citation type="submission" date="2023-08" db="EMBL/GenBank/DDBJ databases">
        <title>Black Yeasts Isolated from many extreme environments.</title>
        <authorList>
            <person name="Coleine C."/>
            <person name="Stajich J.E."/>
            <person name="Selbmann L."/>
        </authorList>
    </citation>
    <scope>NUCLEOTIDE SEQUENCE</scope>
    <source>
        <strain evidence="2">CCFEE 5810</strain>
    </source>
</reference>
<gene>
    <name evidence="2" type="ORF">LTR97_003932</name>
</gene>
<evidence type="ECO:0000313" key="2">
    <source>
        <dbReference type="EMBL" id="KAK5702986.1"/>
    </source>
</evidence>